<evidence type="ECO:0000256" key="1">
    <source>
        <dbReference type="ARBA" id="ARBA00009921"/>
    </source>
</evidence>
<organism evidence="6 7">
    <name type="scientific">Choanephora cucurbitarum</name>
    <dbReference type="NCBI Taxonomy" id="101091"/>
    <lineage>
        <taxon>Eukaryota</taxon>
        <taxon>Fungi</taxon>
        <taxon>Fungi incertae sedis</taxon>
        <taxon>Mucoromycota</taxon>
        <taxon>Mucoromycotina</taxon>
        <taxon>Mucoromycetes</taxon>
        <taxon>Mucorales</taxon>
        <taxon>Mucorineae</taxon>
        <taxon>Choanephoraceae</taxon>
        <taxon>Choanephoroideae</taxon>
        <taxon>Choanephora</taxon>
    </lineage>
</organism>
<evidence type="ECO:0000313" key="6">
    <source>
        <dbReference type="EMBL" id="OBZ81664.1"/>
    </source>
</evidence>
<proteinExistence type="inferred from homology"/>
<keyword evidence="2" id="KW-0540">Nuclease</keyword>
<dbReference type="GO" id="GO:0005739">
    <property type="term" value="C:mitochondrion"/>
    <property type="evidence" value="ECO:0007669"/>
    <property type="project" value="EnsemblFungi"/>
</dbReference>
<sequence length="191" mass="22025">MNRLASSKILRMIKNPLVWIDCEMTGLDIEKDYLIEIAVLVTDSELNIVAKGPELIIHQPKEVMDNMNDWCIEHHGKSGLTKQVLESKVSIEEAEDKVYSFLKEHVPRGVAPLAGNSVHEDKRFLLKEMPKVVDHLHYRIVDVSTIKELTKRWYPEVASGVVKKAGHRALDDIVESIEELRYYRKHVFVKQ</sequence>
<dbReference type="SMART" id="SM00479">
    <property type="entry name" value="EXOIII"/>
    <property type="match status" value="1"/>
</dbReference>
<dbReference type="InterPro" id="IPR013520">
    <property type="entry name" value="Ribonucl_H"/>
</dbReference>
<dbReference type="CDD" id="cd06135">
    <property type="entry name" value="Orn"/>
    <property type="match status" value="1"/>
</dbReference>
<dbReference type="PANTHER" id="PTHR11046">
    <property type="entry name" value="OLIGORIBONUCLEASE, MITOCHONDRIAL"/>
    <property type="match status" value="1"/>
</dbReference>
<dbReference type="GO" id="GO:0003676">
    <property type="term" value="F:nucleic acid binding"/>
    <property type="evidence" value="ECO:0007669"/>
    <property type="project" value="InterPro"/>
</dbReference>
<dbReference type="EMBL" id="LUGH01001104">
    <property type="protein sequence ID" value="OBZ81664.1"/>
    <property type="molecule type" value="Genomic_DNA"/>
</dbReference>
<dbReference type="InterPro" id="IPR036397">
    <property type="entry name" value="RNaseH_sf"/>
</dbReference>
<dbReference type="HAMAP" id="MF_00045">
    <property type="entry name" value="Oligoribonuclease"/>
    <property type="match status" value="1"/>
</dbReference>
<dbReference type="InParanoid" id="A0A1C7N2T6"/>
<dbReference type="Gene3D" id="3.30.420.10">
    <property type="entry name" value="Ribonuclease H-like superfamily/Ribonuclease H"/>
    <property type="match status" value="1"/>
</dbReference>
<keyword evidence="4" id="KW-0269">Exonuclease</keyword>
<feature type="domain" description="Exonuclease" evidence="5">
    <location>
        <begin position="16"/>
        <end position="189"/>
    </location>
</feature>
<comment type="similarity">
    <text evidence="1">Belongs to the oligoribonuclease family.</text>
</comment>
<dbReference type="GO" id="GO:0000467">
    <property type="term" value="P:exonucleolytic trimming to generate mature 3'-end of 5.8S rRNA from tricistronic rRNA transcript (SSU-rRNA, 5.8S rRNA, LSU-rRNA)"/>
    <property type="evidence" value="ECO:0007669"/>
    <property type="project" value="EnsemblFungi"/>
</dbReference>
<dbReference type="InterPro" id="IPR012337">
    <property type="entry name" value="RNaseH-like_sf"/>
</dbReference>
<accession>A0A1C7N2T6</accession>
<dbReference type="GO" id="GO:0034475">
    <property type="term" value="P:U4 snRNA 3'-end processing"/>
    <property type="evidence" value="ECO:0007669"/>
    <property type="project" value="EnsemblFungi"/>
</dbReference>
<evidence type="ECO:0000256" key="3">
    <source>
        <dbReference type="ARBA" id="ARBA00022801"/>
    </source>
</evidence>
<dbReference type="Proteomes" id="UP000093000">
    <property type="component" value="Unassembled WGS sequence"/>
</dbReference>
<keyword evidence="7" id="KW-1185">Reference proteome</keyword>
<evidence type="ECO:0000313" key="7">
    <source>
        <dbReference type="Proteomes" id="UP000093000"/>
    </source>
</evidence>
<dbReference type="InterPro" id="IPR022894">
    <property type="entry name" value="Oligoribonuclease"/>
</dbReference>
<protein>
    <submittedName>
        <fullName evidence="6">Putative oligoribonuclease</fullName>
    </submittedName>
</protein>
<keyword evidence="3" id="KW-0378">Hydrolase</keyword>
<dbReference type="FunCoup" id="A0A1C7N2T6">
    <property type="interactions" value="598"/>
</dbReference>
<reference evidence="6 7" key="1">
    <citation type="submission" date="2016-03" db="EMBL/GenBank/DDBJ databases">
        <title>Choanephora cucurbitarum.</title>
        <authorList>
            <person name="Min B."/>
            <person name="Park H."/>
            <person name="Park J.-H."/>
            <person name="Shin H.-D."/>
            <person name="Choi I.-G."/>
        </authorList>
    </citation>
    <scope>NUCLEOTIDE SEQUENCE [LARGE SCALE GENOMIC DNA]</scope>
    <source>
        <strain evidence="6 7">KUS-F28377</strain>
    </source>
</reference>
<dbReference type="FunFam" id="3.30.420.10:FF:000003">
    <property type="entry name" value="Oligoribonuclease"/>
    <property type="match status" value="1"/>
</dbReference>
<comment type="caution">
    <text evidence="6">The sequence shown here is derived from an EMBL/GenBank/DDBJ whole genome shotgun (WGS) entry which is preliminary data.</text>
</comment>
<dbReference type="PANTHER" id="PTHR11046:SF0">
    <property type="entry name" value="OLIGORIBONUCLEASE, MITOCHONDRIAL"/>
    <property type="match status" value="1"/>
</dbReference>
<name>A0A1C7N2T6_9FUNG</name>
<dbReference type="STRING" id="101091.A0A1C7N2T6"/>
<dbReference type="NCBIfam" id="NF003765">
    <property type="entry name" value="PRK05359.1"/>
    <property type="match status" value="1"/>
</dbReference>
<dbReference type="AlphaFoldDB" id="A0A1C7N2T6"/>
<evidence type="ECO:0000256" key="2">
    <source>
        <dbReference type="ARBA" id="ARBA00022722"/>
    </source>
</evidence>
<dbReference type="GO" id="GO:0000175">
    <property type="term" value="F:3'-5'-RNA exonuclease activity"/>
    <property type="evidence" value="ECO:0007669"/>
    <property type="project" value="EnsemblFungi"/>
</dbReference>
<dbReference type="SUPFAM" id="SSF53098">
    <property type="entry name" value="Ribonuclease H-like"/>
    <property type="match status" value="1"/>
</dbReference>
<evidence type="ECO:0000256" key="4">
    <source>
        <dbReference type="ARBA" id="ARBA00022839"/>
    </source>
</evidence>
<dbReference type="GO" id="GO:0034476">
    <property type="term" value="P:U5 snRNA 3'-end processing"/>
    <property type="evidence" value="ECO:0007669"/>
    <property type="project" value="EnsemblFungi"/>
</dbReference>
<evidence type="ECO:0000259" key="5">
    <source>
        <dbReference type="SMART" id="SM00479"/>
    </source>
</evidence>
<gene>
    <name evidence="6" type="primary">rexo2-1</name>
    <name evidence="6" type="ORF">A0J61_10287</name>
</gene>
<dbReference type="Pfam" id="PF00929">
    <property type="entry name" value="RNase_T"/>
    <property type="match status" value="1"/>
</dbReference>
<dbReference type="OrthoDB" id="270189at2759"/>